<evidence type="ECO:0000313" key="9">
    <source>
        <dbReference type="EMBL" id="GAA2347577.1"/>
    </source>
</evidence>
<proteinExistence type="predicted"/>
<keyword evidence="4" id="KW-0804">Transcription</keyword>
<name>A0ABP5TC41_9ACTN</name>
<dbReference type="PROSITE" id="PS50043">
    <property type="entry name" value="HTH_LUXR_2"/>
    <property type="match status" value="1"/>
</dbReference>
<evidence type="ECO:0000256" key="5">
    <source>
        <dbReference type="PROSITE-ProRule" id="PRU00169"/>
    </source>
</evidence>
<dbReference type="PROSITE" id="PS00622">
    <property type="entry name" value="HTH_LUXR_1"/>
    <property type="match status" value="1"/>
</dbReference>
<dbReference type="PANTHER" id="PTHR43214:SF24">
    <property type="entry name" value="TRANSCRIPTIONAL REGULATORY PROTEIN NARL-RELATED"/>
    <property type="match status" value="1"/>
</dbReference>
<evidence type="ECO:0000259" key="8">
    <source>
        <dbReference type="PROSITE" id="PS50110"/>
    </source>
</evidence>
<evidence type="ECO:0000313" key="10">
    <source>
        <dbReference type="Proteomes" id="UP001501444"/>
    </source>
</evidence>
<feature type="region of interest" description="Disordered" evidence="6">
    <location>
        <begin position="72"/>
        <end position="134"/>
    </location>
</feature>
<dbReference type="InterPro" id="IPR016032">
    <property type="entry name" value="Sig_transdc_resp-reg_C-effctor"/>
</dbReference>
<accession>A0ABP5TC41</accession>
<dbReference type="InterPro" id="IPR001789">
    <property type="entry name" value="Sig_transdc_resp-reg_receiver"/>
</dbReference>
<keyword evidence="1 5" id="KW-0597">Phosphoprotein</keyword>
<feature type="domain" description="HTH luxR-type" evidence="7">
    <location>
        <begin position="204"/>
        <end position="269"/>
    </location>
</feature>
<keyword evidence="2" id="KW-0805">Transcription regulation</keyword>
<reference evidence="10" key="1">
    <citation type="journal article" date="2019" name="Int. J. Syst. Evol. Microbiol.">
        <title>The Global Catalogue of Microorganisms (GCM) 10K type strain sequencing project: providing services to taxonomists for standard genome sequencing and annotation.</title>
        <authorList>
            <consortium name="The Broad Institute Genomics Platform"/>
            <consortium name="The Broad Institute Genome Sequencing Center for Infectious Disease"/>
            <person name="Wu L."/>
            <person name="Ma J."/>
        </authorList>
    </citation>
    <scope>NUCLEOTIDE SEQUENCE [LARGE SCALE GENOMIC DNA]</scope>
    <source>
        <strain evidence="10">JCM 3272</strain>
    </source>
</reference>
<dbReference type="CDD" id="cd17535">
    <property type="entry name" value="REC_NarL-like"/>
    <property type="match status" value="1"/>
</dbReference>
<protein>
    <recommendedName>
        <fullName evidence="11">DNA-binding response regulator</fullName>
    </recommendedName>
</protein>
<comment type="caution">
    <text evidence="9">The sequence shown here is derived from an EMBL/GenBank/DDBJ whole genome shotgun (WGS) entry which is preliminary data.</text>
</comment>
<dbReference type="InterPro" id="IPR011006">
    <property type="entry name" value="CheY-like_superfamily"/>
</dbReference>
<evidence type="ECO:0000256" key="2">
    <source>
        <dbReference type="ARBA" id="ARBA00023015"/>
    </source>
</evidence>
<keyword evidence="3" id="KW-0238">DNA-binding</keyword>
<evidence type="ECO:0008006" key="11">
    <source>
        <dbReference type="Google" id="ProtNLM"/>
    </source>
</evidence>
<dbReference type="Pfam" id="PF00196">
    <property type="entry name" value="GerE"/>
    <property type="match status" value="1"/>
</dbReference>
<evidence type="ECO:0000256" key="4">
    <source>
        <dbReference type="ARBA" id="ARBA00023163"/>
    </source>
</evidence>
<feature type="modified residue" description="4-aspartylphosphate" evidence="5">
    <location>
        <position position="57"/>
    </location>
</feature>
<dbReference type="RefSeq" id="WP_344613481.1">
    <property type="nucleotide sequence ID" value="NZ_BAAARV010000025.1"/>
</dbReference>
<evidence type="ECO:0000259" key="7">
    <source>
        <dbReference type="PROSITE" id="PS50043"/>
    </source>
</evidence>
<dbReference type="Gene3D" id="3.40.50.2300">
    <property type="match status" value="2"/>
</dbReference>
<dbReference type="PROSITE" id="PS50110">
    <property type="entry name" value="RESPONSE_REGULATORY"/>
    <property type="match status" value="1"/>
</dbReference>
<dbReference type="Proteomes" id="UP001501444">
    <property type="component" value="Unassembled WGS sequence"/>
</dbReference>
<dbReference type="PANTHER" id="PTHR43214">
    <property type="entry name" value="TWO-COMPONENT RESPONSE REGULATOR"/>
    <property type="match status" value="1"/>
</dbReference>
<dbReference type="EMBL" id="BAAARV010000025">
    <property type="protein sequence ID" value="GAA2347577.1"/>
    <property type="molecule type" value="Genomic_DNA"/>
</dbReference>
<organism evidence="9 10">
    <name type="scientific">Dactylosporangium salmoneum</name>
    <dbReference type="NCBI Taxonomy" id="53361"/>
    <lineage>
        <taxon>Bacteria</taxon>
        <taxon>Bacillati</taxon>
        <taxon>Actinomycetota</taxon>
        <taxon>Actinomycetes</taxon>
        <taxon>Micromonosporales</taxon>
        <taxon>Micromonosporaceae</taxon>
        <taxon>Dactylosporangium</taxon>
    </lineage>
</organism>
<dbReference type="InterPro" id="IPR058245">
    <property type="entry name" value="NreC/VraR/RcsB-like_REC"/>
</dbReference>
<evidence type="ECO:0000256" key="3">
    <source>
        <dbReference type="ARBA" id="ARBA00023125"/>
    </source>
</evidence>
<dbReference type="PRINTS" id="PR00038">
    <property type="entry name" value="HTHLUXR"/>
</dbReference>
<dbReference type="InterPro" id="IPR000792">
    <property type="entry name" value="Tscrpt_reg_LuxR_C"/>
</dbReference>
<evidence type="ECO:0000256" key="6">
    <source>
        <dbReference type="SAM" id="MobiDB-lite"/>
    </source>
</evidence>
<sequence length="273" mass="28511">MSERIRVVVVDDEALIRSGLRMLIEREPDLELVGEAADGAGAIELIRRLRPDVALIDIRMPGVDGLAALRAINQDPKPPDTAPAPPGRDAAQRKTAPARPGADPAEREAASAPSGADPAQPVADNARPGMGSAAPRTKVVVVTTFETDENVFAALQAGAAGFVLKDAEPAELIRAIRVVAGGEALLSPSVTRRVIARFGGGSGAPVAVDQLTEREREVAAWVATGRSNDEIAAELAVSPATIRTHVGRAMLKLNARDRAQLAVFAIRAGLTTK</sequence>
<dbReference type="Pfam" id="PF00072">
    <property type="entry name" value="Response_reg"/>
    <property type="match status" value="1"/>
</dbReference>
<dbReference type="SMART" id="SM00448">
    <property type="entry name" value="REC"/>
    <property type="match status" value="1"/>
</dbReference>
<dbReference type="SUPFAM" id="SSF52172">
    <property type="entry name" value="CheY-like"/>
    <property type="match status" value="2"/>
</dbReference>
<dbReference type="SMART" id="SM00421">
    <property type="entry name" value="HTH_LUXR"/>
    <property type="match status" value="1"/>
</dbReference>
<feature type="domain" description="Response regulatory" evidence="8">
    <location>
        <begin position="6"/>
        <end position="180"/>
    </location>
</feature>
<keyword evidence="10" id="KW-1185">Reference proteome</keyword>
<evidence type="ECO:0000256" key="1">
    <source>
        <dbReference type="ARBA" id="ARBA00022553"/>
    </source>
</evidence>
<dbReference type="InterPro" id="IPR039420">
    <property type="entry name" value="WalR-like"/>
</dbReference>
<dbReference type="CDD" id="cd06170">
    <property type="entry name" value="LuxR_C_like"/>
    <property type="match status" value="1"/>
</dbReference>
<dbReference type="SUPFAM" id="SSF46894">
    <property type="entry name" value="C-terminal effector domain of the bipartite response regulators"/>
    <property type="match status" value="1"/>
</dbReference>
<gene>
    <name evidence="9" type="ORF">GCM10010170_035320</name>
</gene>